<organism evidence="2 3">
    <name type="scientific">Yoonia litorea</name>
    <dbReference type="NCBI Taxonomy" id="1123755"/>
    <lineage>
        <taxon>Bacteria</taxon>
        <taxon>Pseudomonadati</taxon>
        <taxon>Pseudomonadota</taxon>
        <taxon>Alphaproteobacteria</taxon>
        <taxon>Rhodobacterales</taxon>
        <taxon>Paracoccaceae</taxon>
        <taxon>Yoonia</taxon>
    </lineage>
</organism>
<keyword evidence="1" id="KW-0812">Transmembrane</keyword>
<gene>
    <name evidence="2" type="ORF">SAMN05444714_2945</name>
</gene>
<dbReference type="OrthoDB" id="5959103at2"/>
<evidence type="ECO:0000313" key="2">
    <source>
        <dbReference type="EMBL" id="SFS21773.1"/>
    </source>
</evidence>
<sequence>MKRNHREIAKARFERQFRFFSDRVPMLEGLRKPGWMIARIIVGFFLVIGGMLAILPVLNVWMIPVGLLLLAIDLPILRGPVTRGIIFGRRRAENIRRTWFRRQA</sequence>
<evidence type="ECO:0008006" key="4">
    <source>
        <dbReference type="Google" id="ProtNLM"/>
    </source>
</evidence>
<feature type="transmembrane region" description="Helical" evidence="1">
    <location>
        <begin position="61"/>
        <end position="81"/>
    </location>
</feature>
<keyword evidence="1" id="KW-0472">Membrane</keyword>
<evidence type="ECO:0000256" key="1">
    <source>
        <dbReference type="SAM" id="Phobius"/>
    </source>
</evidence>
<evidence type="ECO:0000313" key="3">
    <source>
        <dbReference type="Proteomes" id="UP000198926"/>
    </source>
</evidence>
<dbReference type="AlphaFoldDB" id="A0A1I6N1E2"/>
<dbReference type="Proteomes" id="UP000198926">
    <property type="component" value="Unassembled WGS sequence"/>
</dbReference>
<protein>
    <recommendedName>
        <fullName evidence="4">Transmembrane protein (PGPGW)</fullName>
    </recommendedName>
</protein>
<proteinExistence type="predicted"/>
<feature type="transmembrane region" description="Helical" evidence="1">
    <location>
        <begin position="36"/>
        <end position="55"/>
    </location>
</feature>
<keyword evidence="3" id="KW-1185">Reference proteome</keyword>
<accession>A0A1I6N1E2</accession>
<keyword evidence="1" id="KW-1133">Transmembrane helix</keyword>
<dbReference type="STRING" id="1123755.SAMN05444714_2945"/>
<dbReference type="EMBL" id="FOZM01000003">
    <property type="protein sequence ID" value="SFS21773.1"/>
    <property type="molecule type" value="Genomic_DNA"/>
</dbReference>
<reference evidence="2 3" key="1">
    <citation type="submission" date="2016-10" db="EMBL/GenBank/DDBJ databases">
        <authorList>
            <person name="de Groot N.N."/>
        </authorList>
    </citation>
    <scope>NUCLEOTIDE SEQUENCE [LARGE SCALE GENOMIC DNA]</scope>
    <source>
        <strain evidence="2 3">DSM 29433</strain>
    </source>
</reference>
<name>A0A1I6N1E2_9RHOB</name>